<dbReference type="FunFam" id="3.30.200.20:FF:000549">
    <property type="entry name" value="hydroxylysine kinase"/>
    <property type="match status" value="1"/>
</dbReference>
<evidence type="ECO:0000256" key="8">
    <source>
        <dbReference type="ARBA" id="ARBA00038873"/>
    </source>
</evidence>
<comment type="subcellular location">
    <subcellularLocation>
        <location evidence="1">Cytoplasm</location>
    </subcellularLocation>
</comment>
<name>A0A834IC34_RHYFE</name>
<evidence type="ECO:0000256" key="3">
    <source>
        <dbReference type="ARBA" id="ARBA00022490"/>
    </source>
</evidence>
<dbReference type="AlphaFoldDB" id="A0A834IC34"/>
<evidence type="ECO:0000256" key="7">
    <source>
        <dbReference type="ARBA" id="ARBA00037368"/>
    </source>
</evidence>
<evidence type="ECO:0000313" key="12">
    <source>
        <dbReference type="Proteomes" id="UP000625711"/>
    </source>
</evidence>
<proteinExistence type="inferred from homology"/>
<evidence type="ECO:0000256" key="5">
    <source>
        <dbReference type="ARBA" id="ARBA00022777"/>
    </source>
</evidence>
<evidence type="ECO:0000256" key="4">
    <source>
        <dbReference type="ARBA" id="ARBA00022679"/>
    </source>
</evidence>
<comment type="caution">
    <text evidence="11">The sequence shown here is derived from an EMBL/GenBank/DDBJ whole genome shotgun (WGS) entry which is preliminary data.</text>
</comment>
<dbReference type="Gene3D" id="3.90.1200.10">
    <property type="match status" value="1"/>
</dbReference>
<comment type="catalytic activity">
    <reaction evidence="6">
        <text>(5R)-5-hydroxy-L-lysine + GTP = (5R)-5-phosphooxy-L-lysine + GDP + H(+)</text>
        <dbReference type="Rhea" id="RHEA:19049"/>
        <dbReference type="ChEBI" id="CHEBI:15378"/>
        <dbReference type="ChEBI" id="CHEBI:37565"/>
        <dbReference type="ChEBI" id="CHEBI:57882"/>
        <dbReference type="ChEBI" id="CHEBI:58189"/>
        <dbReference type="ChEBI" id="CHEBI:58357"/>
        <dbReference type="EC" id="2.7.1.81"/>
    </reaction>
</comment>
<dbReference type="PANTHER" id="PTHR21064">
    <property type="entry name" value="AMINOGLYCOSIDE PHOSPHOTRANSFERASE DOMAIN-CONTAINING PROTEIN-RELATED"/>
    <property type="match status" value="1"/>
</dbReference>
<dbReference type="InterPro" id="IPR050249">
    <property type="entry name" value="Pseudomonas-type_ThrB"/>
</dbReference>
<dbReference type="EC" id="2.7.1.81" evidence="8"/>
<dbReference type="OrthoDB" id="9973935at2759"/>
<dbReference type="Gene3D" id="3.30.200.20">
    <property type="entry name" value="Phosphorylase Kinase, domain 1"/>
    <property type="match status" value="1"/>
</dbReference>
<accession>A0A834IC34</accession>
<dbReference type="EMBL" id="JAACXV010010946">
    <property type="protein sequence ID" value="KAF7275258.1"/>
    <property type="molecule type" value="Genomic_DNA"/>
</dbReference>
<dbReference type="SUPFAM" id="SSF56112">
    <property type="entry name" value="Protein kinase-like (PK-like)"/>
    <property type="match status" value="1"/>
</dbReference>
<feature type="domain" description="Aminoglycoside phosphotransferase" evidence="10">
    <location>
        <begin position="46"/>
        <end position="263"/>
    </location>
</feature>
<evidence type="ECO:0000256" key="9">
    <source>
        <dbReference type="ARBA" id="ARBA00040505"/>
    </source>
</evidence>
<evidence type="ECO:0000256" key="2">
    <source>
        <dbReference type="ARBA" id="ARBA00006219"/>
    </source>
</evidence>
<keyword evidence="3" id="KW-0963">Cytoplasm</keyword>
<protein>
    <recommendedName>
        <fullName evidence="9">Hydroxylysine kinase</fullName>
        <ecNumber evidence="8">2.7.1.81</ecNumber>
    </recommendedName>
</protein>
<comment type="function">
    <text evidence="7">Catalyzes the GTP-dependent phosphorylation of 5-hydroxy-L-lysine.</text>
</comment>
<gene>
    <name evidence="11" type="ORF">GWI33_012027</name>
</gene>
<dbReference type="GO" id="GO:0005737">
    <property type="term" value="C:cytoplasm"/>
    <property type="evidence" value="ECO:0007669"/>
    <property type="project" value="UniProtKB-SubCell"/>
</dbReference>
<evidence type="ECO:0000313" key="11">
    <source>
        <dbReference type="EMBL" id="KAF7275258.1"/>
    </source>
</evidence>
<organism evidence="11 12">
    <name type="scientific">Rhynchophorus ferrugineus</name>
    <name type="common">Red palm weevil</name>
    <name type="synonym">Curculio ferrugineus</name>
    <dbReference type="NCBI Taxonomy" id="354439"/>
    <lineage>
        <taxon>Eukaryota</taxon>
        <taxon>Metazoa</taxon>
        <taxon>Ecdysozoa</taxon>
        <taxon>Arthropoda</taxon>
        <taxon>Hexapoda</taxon>
        <taxon>Insecta</taxon>
        <taxon>Pterygota</taxon>
        <taxon>Neoptera</taxon>
        <taxon>Endopterygota</taxon>
        <taxon>Coleoptera</taxon>
        <taxon>Polyphaga</taxon>
        <taxon>Cucujiformia</taxon>
        <taxon>Curculionidae</taxon>
        <taxon>Dryophthorinae</taxon>
        <taxon>Rhynchophorus</taxon>
    </lineage>
</organism>
<keyword evidence="5" id="KW-0418">Kinase</keyword>
<evidence type="ECO:0000256" key="6">
    <source>
        <dbReference type="ARBA" id="ARBA00036820"/>
    </source>
</evidence>
<dbReference type="GO" id="GO:0047992">
    <property type="term" value="F:hydroxylysine kinase activity"/>
    <property type="evidence" value="ECO:0007669"/>
    <property type="project" value="UniProtKB-EC"/>
</dbReference>
<comment type="similarity">
    <text evidence="2">Belongs to the aminoglycoside phosphotransferase family.</text>
</comment>
<dbReference type="PANTHER" id="PTHR21064:SF1">
    <property type="entry name" value="HYDROXYLYSINE KINASE"/>
    <property type="match status" value="1"/>
</dbReference>
<dbReference type="InterPro" id="IPR011009">
    <property type="entry name" value="Kinase-like_dom_sf"/>
</dbReference>
<keyword evidence="4" id="KW-0808">Transferase</keyword>
<evidence type="ECO:0000259" key="10">
    <source>
        <dbReference type="Pfam" id="PF01636"/>
    </source>
</evidence>
<dbReference type="FunFam" id="3.90.1200.10:FF:000007">
    <property type="entry name" value="hydroxylysine kinase isoform X1"/>
    <property type="match status" value="1"/>
</dbReference>
<sequence>MYRADVNLDQVGQFIFDLYGLSSIEINRLNGYDDKNFHVLVKRDINSNSFIDTVSDDGYVLKIINTLDSQQGDRFDAQKQLLCHLNQRGILCPKPIINKQGNIYEKITLSTGVHILWLLQYIDGIILHKVPKSSDLFYQVGALAANIDNALKSFDHPVYHNRIQWSLGSAADVIDCLSAISGDEKKDLIRGIISEFSARVLSIESELERGIIHGDLNEQNIIVDNGNHKIKAVIDFGDTHYGCYLYELALAIVYMIFTSNDVKTGRYVVNGYHSVRPIPVKEFKLLKVCVLARYCQSLVYGAYGSLQDPTNDYILTTSKSGWNLLKTIYDFPEDDLLNLWGTDIEFRL</sequence>
<evidence type="ECO:0000256" key="1">
    <source>
        <dbReference type="ARBA" id="ARBA00004496"/>
    </source>
</evidence>
<reference evidence="11" key="1">
    <citation type="submission" date="2020-08" db="EMBL/GenBank/DDBJ databases">
        <title>Genome sequencing and assembly of the red palm weevil Rhynchophorus ferrugineus.</title>
        <authorList>
            <person name="Dias G.B."/>
            <person name="Bergman C.M."/>
            <person name="Manee M."/>
        </authorList>
    </citation>
    <scope>NUCLEOTIDE SEQUENCE</scope>
    <source>
        <strain evidence="11">AA-2017</strain>
        <tissue evidence="11">Whole larva</tissue>
    </source>
</reference>
<dbReference type="Pfam" id="PF01636">
    <property type="entry name" value="APH"/>
    <property type="match status" value="1"/>
</dbReference>
<dbReference type="Proteomes" id="UP000625711">
    <property type="component" value="Unassembled WGS sequence"/>
</dbReference>
<dbReference type="InterPro" id="IPR002575">
    <property type="entry name" value="Aminoglycoside_PTrfase"/>
</dbReference>
<keyword evidence="12" id="KW-1185">Reference proteome</keyword>